<evidence type="ECO:0000313" key="2">
    <source>
        <dbReference type="EMBL" id="SBV26322.1"/>
    </source>
</evidence>
<dbReference type="InterPro" id="IPR005183">
    <property type="entry name" value="DUF305_CopM-like"/>
</dbReference>
<dbReference type="STRING" id="307121.GA0070620_1810"/>
<dbReference type="Pfam" id="PF03713">
    <property type="entry name" value="DUF305"/>
    <property type="match status" value="1"/>
</dbReference>
<dbReference type="EMBL" id="LT598496">
    <property type="protein sequence ID" value="SBV26322.1"/>
    <property type="molecule type" value="Genomic_DNA"/>
</dbReference>
<proteinExistence type="predicted"/>
<reference evidence="3" key="1">
    <citation type="submission" date="2016-06" db="EMBL/GenBank/DDBJ databases">
        <authorList>
            <person name="Varghese N."/>
        </authorList>
    </citation>
    <scope>NUCLEOTIDE SEQUENCE [LARGE SCALE GENOMIC DNA]</scope>
    <source>
        <strain evidence="3">DSM 45344</strain>
    </source>
</reference>
<accession>A0A1C3N149</accession>
<gene>
    <name evidence="2" type="ORF">GA0070620_1810</name>
</gene>
<sequence>MDEVMSRTTRRARAWRIVGAVTSLAVTALAVGLTQLRSRPDEPAAAPAPAVTPSAVGASPVVLNATDNAFIQLLIPMNEGALALFDYLDTRPAETDPPLRAAVERIRAAHRSEVRELRALLAAAHMPEENIHEGHQMPGMVTDARLTELRAAPAVELRSGTVALIRAHLEQTVVLCRGEQANGASPELKAVVARMQEARTAELDELARLPDPVAAGAGG</sequence>
<dbReference type="AlphaFoldDB" id="A0A1C3N149"/>
<keyword evidence="3" id="KW-1185">Reference proteome</keyword>
<organism evidence="2 3">
    <name type="scientific">Micromonospora krabiensis</name>
    <dbReference type="NCBI Taxonomy" id="307121"/>
    <lineage>
        <taxon>Bacteria</taxon>
        <taxon>Bacillati</taxon>
        <taxon>Actinomycetota</taxon>
        <taxon>Actinomycetes</taxon>
        <taxon>Micromonosporales</taxon>
        <taxon>Micromonosporaceae</taxon>
        <taxon>Micromonospora</taxon>
    </lineage>
</organism>
<name>A0A1C3N149_9ACTN</name>
<dbReference type="Proteomes" id="UP000199393">
    <property type="component" value="Chromosome I"/>
</dbReference>
<feature type="domain" description="DUF305" evidence="1">
    <location>
        <begin position="67"/>
        <end position="208"/>
    </location>
</feature>
<dbReference type="InterPro" id="IPR012347">
    <property type="entry name" value="Ferritin-like"/>
</dbReference>
<dbReference type="Gene3D" id="1.20.1260.10">
    <property type="match status" value="1"/>
</dbReference>
<evidence type="ECO:0000313" key="3">
    <source>
        <dbReference type="Proteomes" id="UP000199393"/>
    </source>
</evidence>
<evidence type="ECO:0000259" key="1">
    <source>
        <dbReference type="Pfam" id="PF03713"/>
    </source>
</evidence>
<protein>
    <recommendedName>
        <fullName evidence="1">DUF305 domain-containing protein</fullName>
    </recommendedName>
</protein>